<protein>
    <recommendedName>
        <fullName evidence="2">Heterokaryon incompatibility domain-containing protein</fullName>
    </recommendedName>
</protein>
<feature type="compositionally biased region" description="Basic and acidic residues" evidence="1">
    <location>
        <begin position="131"/>
        <end position="148"/>
    </location>
</feature>
<sequence length="414" mass="46684">MTNDKGRVHDLPILYPIRQLPQAGPQDPWGADPSLVTHHGIFCEGSLCFGSGNPIHGMRYNCSQCLADFCDRCVRQPNDHHDKSHILLECPGPCEFDVINVPRIEVPDFADVNGRELTELDLLSLESSDNGPRKPYLDDNPGTRDEPKEIEPYKYLDTQLYGTNAASEDSSAKMRLVHLHAGKDEEPLVCTLAATTIDDAPHFEAVSLSWHKIVRKTRLASITSEERLETVYIGDNHFLDASPELCTALRALRRPNAPRILFIDELCINRMNSAEWDFQNRAIGLIYYKAEKTIVYAADTQDATSYAFVLFDILAQTCHPGERSWTPEDFHGDPEKPSVDDSYWQEGWQELFRLFPQPILDKRCELHDAAFAKAAVFQCGRDEQRDWGQAVAVARMLSQDEWIAAAATHAQSDS</sequence>
<dbReference type="InterPro" id="IPR052895">
    <property type="entry name" value="HetReg/Transcr_Mod"/>
</dbReference>
<organism evidence="3 4">
    <name type="scientific">Saxophila tyrrhenica</name>
    <dbReference type="NCBI Taxonomy" id="1690608"/>
    <lineage>
        <taxon>Eukaryota</taxon>
        <taxon>Fungi</taxon>
        <taxon>Dikarya</taxon>
        <taxon>Ascomycota</taxon>
        <taxon>Pezizomycotina</taxon>
        <taxon>Dothideomycetes</taxon>
        <taxon>Dothideomycetidae</taxon>
        <taxon>Mycosphaerellales</taxon>
        <taxon>Extremaceae</taxon>
        <taxon>Saxophila</taxon>
    </lineage>
</organism>
<comment type="caution">
    <text evidence="3">The sequence shown here is derived from an EMBL/GenBank/DDBJ whole genome shotgun (WGS) entry which is preliminary data.</text>
</comment>
<dbReference type="PANTHER" id="PTHR24148:SF64">
    <property type="entry name" value="HETEROKARYON INCOMPATIBILITY DOMAIN-CONTAINING PROTEIN"/>
    <property type="match status" value="1"/>
</dbReference>
<evidence type="ECO:0000313" key="3">
    <source>
        <dbReference type="EMBL" id="KAK5174186.1"/>
    </source>
</evidence>
<dbReference type="PANTHER" id="PTHR24148">
    <property type="entry name" value="ANKYRIN REPEAT DOMAIN-CONTAINING PROTEIN 39 HOMOLOG-RELATED"/>
    <property type="match status" value="1"/>
</dbReference>
<proteinExistence type="predicted"/>
<dbReference type="Pfam" id="PF06985">
    <property type="entry name" value="HET"/>
    <property type="match status" value="1"/>
</dbReference>
<dbReference type="GeneID" id="89922614"/>
<evidence type="ECO:0000256" key="1">
    <source>
        <dbReference type="SAM" id="MobiDB-lite"/>
    </source>
</evidence>
<evidence type="ECO:0000313" key="4">
    <source>
        <dbReference type="Proteomes" id="UP001337655"/>
    </source>
</evidence>
<reference evidence="3 4" key="1">
    <citation type="submission" date="2023-08" db="EMBL/GenBank/DDBJ databases">
        <title>Black Yeasts Isolated from many extreme environments.</title>
        <authorList>
            <person name="Coleine C."/>
            <person name="Stajich J.E."/>
            <person name="Selbmann L."/>
        </authorList>
    </citation>
    <scope>NUCLEOTIDE SEQUENCE [LARGE SCALE GENOMIC DNA]</scope>
    <source>
        <strain evidence="3 4">CCFEE 5935</strain>
    </source>
</reference>
<dbReference type="SUPFAM" id="SSF57850">
    <property type="entry name" value="RING/U-box"/>
    <property type="match status" value="1"/>
</dbReference>
<accession>A0AAV9PMT4</accession>
<dbReference type="AlphaFoldDB" id="A0AAV9PMT4"/>
<evidence type="ECO:0000259" key="2">
    <source>
        <dbReference type="Pfam" id="PF06985"/>
    </source>
</evidence>
<dbReference type="Proteomes" id="UP001337655">
    <property type="component" value="Unassembled WGS sequence"/>
</dbReference>
<dbReference type="RefSeq" id="XP_064662855.1">
    <property type="nucleotide sequence ID" value="XM_064798528.1"/>
</dbReference>
<gene>
    <name evidence="3" type="ORF">LTR77_001266</name>
</gene>
<feature type="region of interest" description="Disordered" evidence="1">
    <location>
        <begin position="126"/>
        <end position="148"/>
    </location>
</feature>
<keyword evidence="4" id="KW-1185">Reference proteome</keyword>
<name>A0AAV9PMT4_9PEZI</name>
<dbReference type="InterPro" id="IPR010730">
    <property type="entry name" value="HET"/>
</dbReference>
<dbReference type="EMBL" id="JAVRRT010000002">
    <property type="protein sequence ID" value="KAK5174186.1"/>
    <property type="molecule type" value="Genomic_DNA"/>
</dbReference>
<feature type="domain" description="Heterokaryon incompatibility" evidence="2">
    <location>
        <begin position="203"/>
        <end position="310"/>
    </location>
</feature>